<reference evidence="1" key="1">
    <citation type="submission" date="2019-11" db="EMBL/GenBank/DDBJ databases">
        <authorList>
            <person name="Kojima H."/>
        </authorList>
    </citation>
    <scope>NUCLEOTIDE SEQUENCE</scope>
    <source>
        <strain evidence="1">H1576</strain>
    </source>
</reference>
<evidence type="ECO:0000313" key="1">
    <source>
        <dbReference type="EMBL" id="QSZ42350.1"/>
    </source>
</evidence>
<keyword evidence="2" id="KW-1185">Reference proteome</keyword>
<evidence type="ECO:0008006" key="3">
    <source>
        <dbReference type="Google" id="ProtNLM"/>
    </source>
</evidence>
<dbReference type="RefSeq" id="WP_207561167.1">
    <property type="nucleotide sequence ID" value="NZ_CP046072.1"/>
</dbReference>
<gene>
    <name evidence="1" type="ORF">GJV85_09610</name>
</gene>
<organism evidence="1 2">
    <name type="scientific">Sulfurimonas aquatica</name>
    <dbReference type="NCBI Taxonomy" id="2672570"/>
    <lineage>
        <taxon>Bacteria</taxon>
        <taxon>Pseudomonadati</taxon>
        <taxon>Campylobacterota</taxon>
        <taxon>Epsilonproteobacteria</taxon>
        <taxon>Campylobacterales</taxon>
        <taxon>Sulfurimonadaceae</taxon>
        <taxon>Sulfurimonas</taxon>
    </lineage>
</organism>
<proteinExistence type="predicted"/>
<dbReference type="PANTHER" id="PTHR42990">
    <property type="entry name" value="ATPASE"/>
    <property type="match status" value="1"/>
</dbReference>
<sequence length="157" mass="17837">MNLLLKIIMHSVPFVPVIEKLKTTLEIGDGRTLKEYFIKLEDAGIIKLLMKSSSKGLQQLEKPEKIYLDNTNLLGIAESNIGTLRETFFLNAVAEVHNVTYPKKGDFLIDNNFLFEVGGRNKGFTQIKDIPNSYLACDDLEIGYGNKIPLWFFGFLY</sequence>
<dbReference type="Proteomes" id="UP000671852">
    <property type="component" value="Chromosome"/>
</dbReference>
<evidence type="ECO:0000313" key="2">
    <source>
        <dbReference type="Proteomes" id="UP000671852"/>
    </source>
</evidence>
<accession>A0A975GD61</accession>
<name>A0A975GD61_9BACT</name>
<dbReference type="KEGG" id="saqt:GJV85_09610"/>
<protein>
    <recommendedName>
        <fullName evidence="3">DUF4143 domain-containing protein</fullName>
    </recommendedName>
</protein>
<dbReference type="PANTHER" id="PTHR42990:SF1">
    <property type="entry name" value="AAA+ ATPASE DOMAIN-CONTAINING PROTEIN"/>
    <property type="match status" value="1"/>
</dbReference>
<dbReference type="AlphaFoldDB" id="A0A975GD61"/>
<dbReference type="EMBL" id="CP046072">
    <property type="protein sequence ID" value="QSZ42350.1"/>
    <property type="molecule type" value="Genomic_DNA"/>
</dbReference>
<reference evidence="1" key="2">
    <citation type="submission" date="2021-04" db="EMBL/GenBank/DDBJ databases">
        <title>Isolation and characterization of a novel species of the genus Sulfurimonas.</title>
        <authorList>
            <person name="Fukui M."/>
        </authorList>
    </citation>
    <scope>NUCLEOTIDE SEQUENCE</scope>
    <source>
        <strain evidence="1">H1576</strain>
    </source>
</reference>